<protein>
    <submittedName>
        <fullName evidence="3">17552030-b000-4085-ad32-96f0c8c6cc82</fullName>
    </submittedName>
</protein>
<dbReference type="AlphaFoldDB" id="A0A3S4D5T0"/>
<feature type="compositionally biased region" description="Basic and acidic residues" evidence="1">
    <location>
        <begin position="45"/>
        <end position="58"/>
    </location>
</feature>
<keyword evidence="2" id="KW-1133">Transmembrane helix</keyword>
<keyword evidence="2" id="KW-0472">Membrane</keyword>
<name>A0A3S4D5T0_9PEZI</name>
<gene>
    <name evidence="3" type="ORF">TT172_LOCUS5841</name>
</gene>
<feature type="region of interest" description="Disordered" evidence="1">
    <location>
        <begin position="83"/>
        <end position="104"/>
    </location>
</feature>
<feature type="compositionally biased region" description="Low complexity" evidence="1">
    <location>
        <begin position="19"/>
        <end position="30"/>
    </location>
</feature>
<accession>A0A3S4D5T0</accession>
<dbReference type="EMBL" id="OUUZ01000010">
    <property type="protein sequence ID" value="SPQ23422.1"/>
    <property type="molecule type" value="Genomic_DNA"/>
</dbReference>
<organism evidence="3 4">
    <name type="scientific">Thermothielavioides terrestris</name>
    <dbReference type="NCBI Taxonomy" id="2587410"/>
    <lineage>
        <taxon>Eukaryota</taxon>
        <taxon>Fungi</taxon>
        <taxon>Dikarya</taxon>
        <taxon>Ascomycota</taxon>
        <taxon>Pezizomycotina</taxon>
        <taxon>Sordariomycetes</taxon>
        <taxon>Sordariomycetidae</taxon>
        <taxon>Sordariales</taxon>
        <taxon>Chaetomiaceae</taxon>
        <taxon>Thermothielavioides</taxon>
    </lineage>
</organism>
<feature type="region of interest" description="Disordered" evidence="1">
    <location>
        <begin position="19"/>
        <end position="58"/>
    </location>
</feature>
<keyword evidence="2" id="KW-0812">Transmembrane</keyword>
<evidence type="ECO:0000313" key="4">
    <source>
        <dbReference type="Proteomes" id="UP000289323"/>
    </source>
</evidence>
<sequence length="104" mass="11325">MQLARAHVVRTALRPACRQPLRLRPAQRRLASTEPGPQGPVGDKGTTKEYNKDGTDPKKNLMYLALGVVGLGAVYAMFSSKPKKVAGQAKQQVSEEVARQRAAR</sequence>
<proteinExistence type="predicted"/>
<dbReference type="Proteomes" id="UP000289323">
    <property type="component" value="Unassembled WGS sequence"/>
</dbReference>
<reference evidence="3 4" key="1">
    <citation type="submission" date="2018-04" db="EMBL/GenBank/DDBJ databases">
        <authorList>
            <person name="Huttner S."/>
            <person name="Dainat J."/>
        </authorList>
    </citation>
    <scope>NUCLEOTIDE SEQUENCE [LARGE SCALE GENOMIC DNA]</scope>
</reference>
<evidence type="ECO:0000256" key="1">
    <source>
        <dbReference type="SAM" id="MobiDB-lite"/>
    </source>
</evidence>
<evidence type="ECO:0000313" key="3">
    <source>
        <dbReference type="EMBL" id="SPQ23422.1"/>
    </source>
</evidence>
<evidence type="ECO:0000256" key="2">
    <source>
        <dbReference type="SAM" id="Phobius"/>
    </source>
</evidence>
<feature type="transmembrane region" description="Helical" evidence="2">
    <location>
        <begin position="61"/>
        <end position="78"/>
    </location>
</feature>